<name>A0A8S1LFG2_9CILI</name>
<dbReference type="OrthoDB" id="288399at2759"/>
<dbReference type="EMBL" id="CAJJDN010000021">
    <property type="protein sequence ID" value="CAD8066397.1"/>
    <property type="molecule type" value="Genomic_DNA"/>
</dbReference>
<reference evidence="1" key="1">
    <citation type="submission" date="2021-01" db="EMBL/GenBank/DDBJ databases">
        <authorList>
            <consortium name="Genoscope - CEA"/>
            <person name="William W."/>
        </authorList>
    </citation>
    <scope>NUCLEOTIDE SEQUENCE</scope>
</reference>
<dbReference type="Proteomes" id="UP000692954">
    <property type="component" value="Unassembled WGS sequence"/>
</dbReference>
<protein>
    <submittedName>
        <fullName evidence="1">Uncharacterized protein</fullName>
    </submittedName>
</protein>
<organism evidence="1 2">
    <name type="scientific">Paramecium sonneborni</name>
    <dbReference type="NCBI Taxonomy" id="65129"/>
    <lineage>
        <taxon>Eukaryota</taxon>
        <taxon>Sar</taxon>
        <taxon>Alveolata</taxon>
        <taxon>Ciliophora</taxon>
        <taxon>Intramacronucleata</taxon>
        <taxon>Oligohymenophorea</taxon>
        <taxon>Peniculida</taxon>
        <taxon>Parameciidae</taxon>
        <taxon>Paramecium</taxon>
    </lineage>
</organism>
<accession>A0A8S1LFG2</accession>
<evidence type="ECO:0000313" key="1">
    <source>
        <dbReference type="EMBL" id="CAD8066397.1"/>
    </source>
</evidence>
<sequence>MLILILFTICQSVIVTLDKTCLCTEIFVESDCIAFGCQFQQKLCTNLGCTEVKSRVECDSRFDCSFDHKSQTCSAFSQCNAYYVDVEEQCYNKGNQVIGCVSSGKKTEGYYQCTNYLAKQKEYVICSDQLTSAACNGVQVDGYECVWKSISNQCIAFQLKNCDDASDLSESLCDISSCIWLNNECEEKQCKDFTSQSSCQYIPHLDGNSFTICSWSTNSCVELNSVSYLSQNNCTNVTLGTHFWNNVKNKCIECEGFAQLFLLNLILFITSF</sequence>
<proteinExistence type="predicted"/>
<keyword evidence="2" id="KW-1185">Reference proteome</keyword>
<dbReference type="AlphaFoldDB" id="A0A8S1LFG2"/>
<evidence type="ECO:0000313" key="2">
    <source>
        <dbReference type="Proteomes" id="UP000692954"/>
    </source>
</evidence>
<comment type="caution">
    <text evidence="1">The sequence shown here is derived from an EMBL/GenBank/DDBJ whole genome shotgun (WGS) entry which is preliminary data.</text>
</comment>
<gene>
    <name evidence="1" type="ORF">PSON_ATCC_30995.1.T0210313</name>
</gene>